<accession>Q1N4F2</accession>
<protein>
    <recommendedName>
        <fullName evidence="4">Histidinol-phosphatase</fullName>
        <ecNumber evidence="3">3.1.3.15</ecNumber>
    </recommendedName>
    <alternativeName>
        <fullName evidence="8">Histidinol-phosphate phosphatase</fullName>
    </alternativeName>
</protein>
<evidence type="ECO:0000256" key="10">
    <source>
        <dbReference type="ARBA" id="ARBA00053547"/>
    </source>
</evidence>
<evidence type="ECO:0000256" key="9">
    <source>
        <dbReference type="ARBA" id="ARBA00052092"/>
    </source>
</evidence>
<dbReference type="NCBIfam" id="TIGR01488">
    <property type="entry name" value="HAD-SF-IB"/>
    <property type="match status" value="1"/>
</dbReference>
<evidence type="ECO:0000313" key="12">
    <source>
        <dbReference type="Proteomes" id="UP000004263"/>
    </source>
</evidence>
<dbReference type="SUPFAM" id="SSF56784">
    <property type="entry name" value="HAD-like"/>
    <property type="match status" value="1"/>
</dbReference>
<keyword evidence="7" id="KW-0460">Magnesium</keyword>
<dbReference type="Proteomes" id="UP000004263">
    <property type="component" value="Unassembled WGS sequence"/>
</dbReference>
<keyword evidence="12" id="KW-1185">Reference proteome</keyword>
<keyword evidence="5" id="KW-0479">Metal-binding</keyword>
<comment type="similarity">
    <text evidence="2">Belongs to the HAD-like hydrolase superfamily. SerB family.</text>
</comment>
<comment type="caution">
    <text evidence="11">The sequence shown here is derived from an EMBL/GenBank/DDBJ whole genome shotgun (WGS) entry which is preliminary data.</text>
</comment>
<dbReference type="InterPro" id="IPR036412">
    <property type="entry name" value="HAD-like_sf"/>
</dbReference>
<dbReference type="Gene3D" id="1.20.1440.100">
    <property type="entry name" value="SG protein - dephosphorylation function"/>
    <property type="match status" value="1"/>
</dbReference>
<dbReference type="InterPro" id="IPR023214">
    <property type="entry name" value="HAD_sf"/>
</dbReference>
<dbReference type="AlphaFoldDB" id="Q1N4F2"/>
<evidence type="ECO:0000256" key="3">
    <source>
        <dbReference type="ARBA" id="ARBA00013085"/>
    </source>
</evidence>
<sequence>MALAIFDLDNTLIAGDSDHGWGEFLVEQGLVDAKVYQEKNDYYFEQYQSGELDILEYLSFSLTPLTEYSLDTLHKLREQFVKEKILPIITQKSRDLLAKHRAQGDYLLIITATNLFVTEPIAQELGVDHIIATEPEFKNGEYTGRVAGIPSFQEGKVKRLTEWLEQNALSLQGSYFYSDSHNDLPLLKIVEHPVAVDADETLTQHAQEKNWPIISLRD</sequence>
<comment type="pathway">
    <text evidence="1">Amino-acid biosynthesis; L-histidine biosynthesis; L-histidine from 5-phospho-alpha-D-ribose 1-diphosphate: step 8/9.</text>
</comment>
<comment type="function">
    <text evidence="10">Catalyzes the dephosphorylation of histidinol-phosphate to histidinol, the direct precursor of histidine.</text>
</comment>
<name>Q1N4F2_9GAMM</name>
<reference evidence="11 12" key="1">
    <citation type="submission" date="2006-03" db="EMBL/GenBank/DDBJ databases">
        <authorList>
            <person name="Pinhassi J."/>
            <person name="Pedros-Alio C."/>
            <person name="Ferriera S."/>
            <person name="Johnson J."/>
            <person name="Kravitz S."/>
            <person name="Halpern A."/>
            <person name="Remington K."/>
            <person name="Beeson K."/>
            <person name="Tran B."/>
            <person name="Rogers Y.-H."/>
            <person name="Friedman R."/>
            <person name="Venter J.C."/>
        </authorList>
    </citation>
    <scope>NUCLEOTIDE SEQUENCE [LARGE SCALE GENOMIC DNA]</scope>
    <source>
        <strain evidence="11 12">RED65</strain>
    </source>
</reference>
<dbReference type="InterPro" id="IPR006385">
    <property type="entry name" value="HAD_hydro_SerB1"/>
</dbReference>
<dbReference type="EC" id="3.1.3.15" evidence="3"/>
<dbReference type="FunFam" id="3.40.50.1000:FF:000025">
    <property type="entry name" value="HAD hydrolase, family IB"/>
    <property type="match status" value="1"/>
</dbReference>
<organism evidence="11 12">
    <name type="scientific">Bermanella marisrubri</name>
    <dbReference type="NCBI Taxonomy" id="207949"/>
    <lineage>
        <taxon>Bacteria</taxon>
        <taxon>Pseudomonadati</taxon>
        <taxon>Pseudomonadota</taxon>
        <taxon>Gammaproteobacteria</taxon>
        <taxon>Oceanospirillales</taxon>
        <taxon>Oceanospirillaceae</taxon>
        <taxon>Bermanella</taxon>
    </lineage>
</organism>
<dbReference type="PANTHER" id="PTHR43344:SF13">
    <property type="entry name" value="PHOSPHATASE RV3661-RELATED"/>
    <property type="match status" value="1"/>
</dbReference>
<dbReference type="HOGENOM" id="CLU_052657_1_1_6"/>
<dbReference type="InterPro" id="IPR050582">
    <property type="entry name" value="HAD-like_SerB"/>
</dbReference>
<dbReference type="CDD" id="cd02612">
    <property type="entry name" value="HAD_PGPPase"/>
    <property type="match status" value="1"/>
</dbReference>
<comment type="catalytic activity">
    <reaction evidence="9">
        <text>L-histidinol phosphate + H2O = L-histidinol + phosphate</text>
        <dbReference type="Rhea" id="RHEA:14465"/>
        <dbReference type="ChEBI" id="CHEBI:15377"/>
        <dbReference type="ChEBI" id="CHEBI:43474"/>
        <dbReference type="ChEBI" id="CHEBI:57699"/>
        <dbReference type="ChEBI" id="CHEBI:57980"/>
        <dbReference type="EC" id="3.1.3.15"/>
    </reaction>
    <physiologicalReaction direction="left-to-right" evidence="9">
        <dbReference type="Rhea" id="RHEA:14466"/>
    </physiologicalReaction>
</comment>
<evidence type="ECO:0000256" key="4">
    <source>
        <dbReference type="ARBA" id="ARBA00021697"/>
    </source>
</evidence>
<dbReference type="NCBIfam" id="TIGR01490">
    <property type="entry name" value="HAD-SF-IB-hyp1"/>
    <property type="match status" value="1"/>
</dbReference>
<evidence type="ECO:0000256" key="8">
    <source>
        <dbReference type="ARBA" id="ARBA00033209"/>
    </source>
</evidence>
<dbReference type="PANTHER" id="PTHR43344">
    <property type="entry name" value="PHOSPHOSERINE PHOSPHATASE"/>
    <property type="match status" value="1"/>
</dbReference>
<evidence type="ECO:0000256" key="6">
    <source>
        <dbReference type="ARBA" id="ARBA00022801"/>
    </source>
</evidence>
<dbReference type="Pfam" id="PF12710">
    <property type="entry name" value="HAD"/>
    <property type="match status" value="1"/>
</dbReference>
<evidence type="ECO:0000256" key="2">
    <source>
        <dbReference type="ARBA" id="ARBA00009184"/>
    </source>
</evidence>
<dbReference type="Gene3D" id="3.40.50.1000">
    <property type="entry name" value="HAD superfamily/HAD-like"/>
    <property type="match status" value="1"/>
</dbReference>
<evidence type="ECO:0000313" key="11">
    <source>
        <dbReference type="EMBL" id="EAT12913.1"/>
    </source>
</evidence>
<evidence type="ECO:0000256" key="5">
    <source>
        <dbReference type="ARBA" id="ARBA00022723"/>
    </source>
</evidence>
<evidence type="ECO:0000256" key="1">
    <source>
        <dbReference type="ARBA" id="ARBA00004970"/>
    </source>
</evidence>
<proteinExistence type="inferred from homology"/>
<dbReference type="EMBL" id="AAQH01000003">
    <property type="protein sequence ID" value="EAT12913.1"/>
    <property type="molecule type" value="Genomic_DNA"/>
</dbReference>
<evidence type="ECO:0000256" key="7">
    <source>
        <dbReference type="ARBA" id="ARBA00022842"/>
    </source>
</evidence>
<dbReference type="STRING" id="207949.RED65_14492"/>
<dbReference type="GO" id="GO:0046872">
    <property type="term" value="F:metal ion binding"/>
    <property type="evidence" value="ECO:0007669"/>
    <property type="project" value="UniProtKB-KW"/>
</dbReference>
<dbReference type="RefSeq" id="WP_007017984.1">
    <property type="nucleotide sequence ID" value="NZ_CH724115.1"/>
</dbReference>
<gene>
    <name evidence="11" type="ORF">RED65_14492</name>
</gene>
<dbReference type="OrthoDB" id="9784466at2"/>
<dbReference type="GO" id="GO:0004401">
    <property type="term" value="F:histidinol-phosphatase activity"/>
    <property type="evidence" value="ECO:0007669"/>
    <property type="project" value="UniProtKB-EC"/>
</dbReference>
<keyword evidence="6" id="KW-0378">Hydrolase</keyword>